<protein>
    <submittedName>
        <fullName evidence="1">Uncharacterized protein</fullName>
    </submittedName>
</protein>
<proteinExistence type="predicted"/>
<gene>
    <name evidence="1" type="ORF">F511_43036</name>
</gene>
<organism evidence="1 2">
    <name type="scientific">Dorcoceras hygrometricum</name>
    <dbReference type="NCBI Taxonomy" id="472368"/>
    <lineage>
        <taxon>Eukaryota</taxon>
        <taxon>Viridiplantae</taxon>
        <taxon>Streptophyta</taxon>
        <taxon>Embryophyta</taxon>
        <taxon>Tracheophyta</taxon>
        <taxon>Spermatophyta</taxon>
        <taxon>Magnoliopsida</taxon>
        <taxon>eudicotyledons</taxon>
        <taxon>Gunneridae</taxon>
        <taxon>Pentapetalae</taxon>
        <taxon>asterids</taxon>
        <taxon>lamiids</taxon>
        <taxon>Lamiales</taxon>
        <taxon>Gesneriaceae</taxon>
        <taxon>Didymocarpoideae</taxon>
        <taxon>Trichosporeae</taxon>
        <taxon>Loxocarpinae</taxon>
        <taxon>Dorcoceras</taxon>
    </lineage>
</organism>
<sequence length="127" mass="14808">MEKIKLDNLYFVSAVLGPRRKRKNEEVEPQWMRLVDDMDSFNTYPWGSEKAEAGYEVKLIWKPPHQWVCSAIADKKLMILDSHHSVDSDGKRLQNLIKPQALMVTHIFIAMCVQTDMATHWNIVRPT</sequence>
<dbReference type="OrthoDB" id="1109756at2759"/>
<dbReference type="AlphaFoldDB" id="A0A2Z7AHH5"/>
<evidence type="ECO:0000313" key="1">
    <source>
        <dbReference type="EMBL" id="KZV18549.1"/>
    </source>
</evidence>
<evidence type="ECO:0000313" key="2">
    <source>
        <dbReference type="Proteomes" id="UP000250235"/>
    </source>
</evidence>
<accession>A0A2Z7AHH5</accession>
<reference evidence="1 2" key="1">
    <citation type="journal article" date="2015" name="Proc. Natl. Acad. Sci. U.S.A.">
        <title>The resurrection genome of Boea hygrometrica: A blueprint for survival of dehydration.</title>
        <authorList>
            <person name="Xiao L."/>
            <person name="Yang G."/>
            <person name="Zhang L."/>
            <person name="Yang X."/>
            <person name="Zhao S."/>
            <person name="Ji Z."/>
            <person name="Zhou Q."/>
            <person name="Hu M."/>
            <person name="Wang Y."/>
            <person name="Chen M."/>
            <person name="Xu Y."/>
            <person name="Jin H."/>
            <person name="Xiao X."/>
            <person name="Hu G."/>
            <person name="Bao F."/>
            <person name="Hu Y."/>
            <person name="Wan P."/>
            <person name="Li L."/>
            <person name="Deng X."/>
            <person name="Kuang T."/>
            <person name="Xiang C."/>
            <person name="Zhu J.K."/>
            <person name="Oliver M.J."/>
            <person name="He Y."/>
        </authorList>
    </citation>
    <scope>NUCLEOTIDE SEQUENCE [LARGE SCALE GENOMIC DNA]</scope>
    <source>
        <strain evidence="2">cv. XS01</strain>
    </source>
</reference>
<name>A0A2Z7AHH5_9LAMI</name>
<dbReference type="EMBL" id="KV017430">
    <property type="protein sequence ID" value="KZV18549.1"/>
    <property type="molecule type" value="Genomic_DNA"/>
</dbReference>
<keyword evidence="2" id="KW-1185">Reference proteome</keyword>
<dbReference type="Proteomes" id="UP000250235">
    <property type="component" value="Unassembled WGS sequence"/>
</dbReference>